<gene>
    <name evidence="3" type="ORF">SAMN04487911_14210</name>
</gene>
<organism evidence="3 4">
    <name type="scientific">Arenibacter nanhaiticus</name>
    <dbReference type="NCBI Taxonomy" id="558155"/>
    <lineage>
        <taxon>Bacteria</taxon>
        <taxon>Pseudomonadati</taxon>
        <taxon>Bacteroidota</taxon>
        <taxon>Flavobacteriia</taxon>
        <taxon>Flavobacteriales</taxon>
        <taxon>Flavobacteriaceae</taxon>
        <taxon>Arenibacter</taxon>
    </lineage>
</organism>
<evidence type="ECO:0000313" key="3">
    <source>
        <dbReference type="EMBL" id="SHJ83197.1"/>
    </source>
</evidence>
<dbReference type="Proteomes" id="UP000184231">
    <property type="component" value="Unassembled WGS sequence"/>
</dbReference>
<accession>A0A1M6MIC5</accession>
<sequence length="1923" mass="207352">MKSMLKIYFIAFVLLSSTMIGQNRYYIDQDISISPSSNAPSNLSDLVYQISANGDELYYDQAPYINAKETIFFISNSNISSIWITMANTDQSCPTMDQEINIATDPCQPINLPSMIECLNIQYGHFRFFKIPDVNQINNSSINNINGYCNIKTIKVLENSQCMTFNYAVEYFINGDLGNKQEFLPYGKHWAEFSFDPSKIPGLSPEDNISFLIRYVEPISNTLNINYSDPITFDIKACSPTLKSISTENATCFNTSDGGVTLTFENNVDTKNQYKMRYFVYDSTANLDFDPNKENPPQAITQEILDELTPDNDGSGSFSGPVSVGLAYGSYKIIYQEFYDAGNGEDAIVKSSGITEPFTIEQPSQVILDTTVPDFFNDASCGNPAIFNLQNTASGGHNLVPEGSYSYEYSLDNGINWVLVTGENNILEIESTDNNQSVLVRGIYTADDKNCNGKTYQYTVSATVPPIVFFNPTASTTSTAEAADGGVRVEFSGATAPYSYSLNYLNPQTNIFEVIPATPYQVYIPEGMAVSFDNLSSGTYRILITDSNGCLQESPNLVIGTDTLPSLGNPVTTPFGCVGSYASISVPVSDFYANYRYQWISNGTASAIQYGHKPNIVLNNISDPGTYVLRVSSGRISDTDFDNETYVVSTSIQVNDPTIVAIISATPKPTQCYDSKDGSIELSVSGGTSYEYTLELFPTETDWIPLEGNSITDLGIGTYRITLRNQDGCESNTLHNITVDEPSLLKLSIAKTDATTHGGNQGSIALSPMGGTPFPTPAAPYNIYWQKENSMFTDTDPTSPYSINGLEAGIYNAIITDNNGCEIISPDIIIDQPGPLTVLSFSGTDACYGLNNGTLTATIEGTGSITAHWILNDGSPNGLTVATETTMERTISLEDLAPGTYSLNLVEVDNENQVNSSQNVIIAESSPITATITSTGVACDTFNSGTIQITNVSGGTPMPTATGYEYHINDVFNNYQSDPSFSKLSPRTYIVTIRDAKGCEFSETIEVTQETPPVLDRAATIVKNSSSFNGTDGAIALAFSTDATNYNYAWTGPGVDGVTTKDLEGLSAGFYQVTITAEGNCTLTETFIIEEPGPLTITNIEVTHVSCFGLSNGSISTSVRGTGTLHYLWTFADGSPVPTNVKSDGPNLSGIAAGSYIVTVSDEHSTTVSSSISISQPEMALAIDHVFVTDVACFGGSDGALQIEVIGGTPPYSYSLDGTNFQEIKTFSDLPPDTYAISVQDAEGCLVIAPTLNTINEPQPLRLVLDEVRPLSEANAANGAISISAFGGSGQLNYSWTGPTGFRSTEEDITNLVSGEYTLTITDENYDLHNEAGCILVSTPIAISEPAVLDASIVQTIALECYGDEFGEIMANVTGGRSPYSYEWFQAVNGKEIGLTEDSEIIGNLPAGEYFARITDSNGIAMTTTPIRITEPEILTITVNSSSDIYCYGNDSGAIDISVSGGTAPYQYLWDNGADTEDLNLLTAGDYSITVIDSKGCFTEKTIKINAPGNALKIANANIDDCTDYEANNGEIRLTMNGGLPPYYYEWTRLSDGKVIGNQANVSNLVADAYKVVIFDSHGCSVTETYLLTQPDIVENTMVQPSCIEANNGSISLLVNKGNGNYTYAWSTGATTNSIHNLSEGTYTVIINGLDNGPVTRSYILEAPLPLTVDLGGDKTICSGQELTIDASISDKSASYSWTSDNGFSSSKAQVTLKETGRYTVSIENANGCTATDSIEITTSTDEISAEFAVSSQVFIGETLIAVDISYPLPESMHWILPREATVLHTDEDQAQIVFNEVGEYEIGIETSRGNCVARQMKKVLVLEKSASDTGGTDKNNQKQIDDFILYPNPTSGKFTASVSLTEKEAISLKVFSFANNAIMASEKARGQQQYSIPFDLSGLPSGVYAVLLETPYGNALRKIIIK</sequence>
<evidence type="ECO:0000256" key="1">
    <source>
        <dbReference type="ARBA" id="ARBA00022729"/>
    </source>
</evidence>
<dbReference type="Gene3D" id="2.60.40.740">
    <property type="match status" value="1"/>
</dbReference>
<evidence type="ECO:0000313" key="4">
    <source>
        <dbReference type="Proteomes" id="UP000184231"/>
    </source>
</evidence>
<feature type="domain" description="Secretion system C-terminal sorting" evidence="2">
    <location>
        <begin position="1846"/>
        <end position="1922"/>
    </location>
</feature>
<dbReference type="STRING" id="558155.SAMN04487911_14210"/>
<proteinExistence type="predicted"/>
<protein>
    <submittedName>
        <fullName evidence="3">Por secretion system C-terminal sorting domain-containing protein</fullName>
    </submittedName>
</protein>
<dbReference type="Gene3D" id="2.60.40.10">
    <property type="entry name" value="Immunoglobulins"/>
    <property type="match status" value="3"/>
</dbReference>
<evidence type="ECO:0000259" key="2">
    <source>
        <dbReference type="Pfam" id="PF18962"/>
    </source>
</evidence>
<dbReference type="OrthoDB" id="7794186at2"/>
<keyword evidence="1" id="KW-0732">Signal</keyword>
<name>A0A1M6MIC5_9FLAO</name>
<dbReference type="InterPro" id="IPR026444">
    <property type="entry name" value="Secre_tail"/>
</dbReference>
<dbReference type="RefSeq" id="WP_084668550.1">
    <property type="nucleotide sequence ID" value="NZ_FQYX01000042.1"/>
</dbReference>
<dbReference type="InterPro" id="IPR025667">
    <property type="entry name" value="SprB_repeat"/>
</dbReference>
<dbReference type="InterPro" id="IPR013783">
    <property type="entry name" value="Ig-like_fold"/>
</dbReference>
<dbReference type="Pfam" id="PF18962">
    <property type="entry name" value="Por_Secre_tail"/>
    <property type="match status" value="1"/>
</dbReference>
<keyword evidence="4" id="KW-1185">Reference proteome</keyword>
<reference evidence="3 4" key="1">
    <citation type="submission" date="2016-11" db="EMBL/GenBank/DDBJ databases">
        <authorList>
            <person name="Jaros S."/>
            <person name="Januszkiewicz K."/>
            <person name="Wedrychowicz H."/>
        </authorList>
    </citation>
    <scope>NUCLEOTIDE SEQUENCE [LARGE SCALE GENOMIC DNA]</scope>
    <source>
        <strain evidence="3 4">CGMCC 1.8863</strain>
    </source>
</reference>
<dbReference type="EMBL" id="FQYX01000042">
    <property type="protein sequence ID" value="SHJ83197.1"/>
    <property type="molecule type" value="Genomic_DNA"/>
</dbReference>
<dbReference type="NCBIfam" id="TIGR04183">
    <property type="entry name" value="Por_Secre_tail"/>
    <property type="match status" value="1"/>
</dbReference>
<dbReference type="Pfam" id="PF13573">
    <property type="entry name" value="SprB"/>
    <property type="match status" value="5"/>
</dbReference>